<proteinExistence type="predicted"/>
<evidence type="ECO:0000313" key="2">
    <source>
        <dbReference type="EMBL" id="QPG75920.1"/>
    </source>
</evidence>
<name>A0A875RQ53_EENNA</name>
<protein>
    <submittedName>
        <fullName evidence="2">Uncharacterized protein</fullName>
    </submittedName>
</protein>
<organism evidence="2 3">
    <name type="scientific">Eeniella nana</name>
    <name type="common">Yeast</name>
    <name type="synonym">Brettanomyces nanus</name>
    <dbReference type="NCBI Taxonomy" id="13502"/>
    <lineage>
        <taxon>Eukaryota</taxon>
        <taxon>Fungi</taxon>
        <taxon>Dikarya</taxon>
        <taxon>Ascomycota</taxon>
        <taxon>Saccharomycotina</taxon>
        <taxon>Pichiomycetes</taxon>
        <taxon>Pichiales</taxon>
        <taxon>Pichiaceae</taxon>
        <taxon>Brettanomyces</taxon>
    </lineage>
</organism>
<accession>A0A875RQ53</accession>
<dbReference type="EMBL" id="CP064815">
    <property type="protein sequence ID" value="QPG75920.1"/>
    <property type="molecule type" value="Genomic_DNA"/>
</dbReference>
<reference evidence="2" key="1">
    <citation type="submission" date="2020-10" db="EMBL/GenBank/DDBJ databases">
        <authorList>
            <person name="Roach M.J.R."/>
        </authorList>
    </citation>
    <scope>NUCLEOTIDE SEQUENCE</scope>
    <source>
        <strain evidence="2">CBS 1945</strain>
    </source>
</reference>
<feature type="region of interest" description="Disordered" evidence="1">
    <location>
        <begin position="174"/>
        <end position="206"/>
    </location>
</feature>
<dbReference type="Proteomes" id="UP000662931">
    <property type="component" value="Chromosome 4"/>
</dbReference>
<gene>
    <name evidence="2" type="ORF">FOA43_003306</name>
</gene>
<dbReference type="RefSeq" id="XP_038779485.1">
    <property type="nucleotide sequence ID" value="XM_038923557.1"/>
</dbReference>
<sequence length="1932" mass="223345">MGAPNIISDSQSEVDDDTCITWNYIEAANKKNEEQIFRRQQHILKDLKPLTYDFSDLPTQRTRRHVFCQRHVYTADLSEYLNLSSREQLDTLSKNGKSDEEILYMLNRKYKKLRKFYEGLGIKRHRFKKKNFDVYLDDFKKYQTGRDGRSFYEMQDQALDDLEDQKRLNDLLEKELQDVDTTEDENEVDTDNEKVPEQLDPNAYLNDNEDASQQVIMSTNRRRGRVVEEKAVVSLLSDDKKEEEKINEAKSTSQEMIVSAGHEQFDKSRSSTFDQHFPPDKIVPVVQSFHSTDRLPSSLSSSPVAPLRVSRRTRRHKFSQDHVYVTDTAVHLGLVSAYVLNDMYDSNESYDQVIQFLEVSYKHKRDQRVVKEIGLGPFAKSTFQSYLDDENKHLISDGRRLVVGQNEQEDSMKEFLKNDNFDISDEDYVFPDDEHSTHDPNTDTYAESEDDHVFDIPSDSNSRQLTTGFASRSLISSSEPSNDDDKFMFRNRLLNKRMALHGILPASFYKVSGERGSRSHLNVYKSKRGFNADSGPLLPGIARRKKAVHAQVSAPLDEMTRFLAPDSEPIEGMEADPAEYHKVSKTLEDLKGNTDESVFLIPSDSENGSGINSDSSHEMSEVEDDDDLITVNDYDVFIDHMRDDMNMDGSAEEDNRTGMNYMLSREPRKKGVTTKKRKRPSKGSNTLKMRSLPKMTRPGGKYTKPGFHRLPSSRFRKLSARNHISSSSISHPDVVWLSEPEDGHMTVYDDGFEGSDDSVKKSFLLNNSPTTKSVKETDNKTNEGYARTYWTPRISKSGQRSERKHVRQETRPSRSRRSRDSYQTSGVWNASSFQDAFYFGRNKVNGTPQVEGTFSEPYSQCPGVTPNERLKIDVKRHAPSRNTFIDTVTKLDRAVNEQRPLATSLDNITLQMYQSLQLRSNSVVYSRLIQECLKLEGDYFKEDDTVFEYCSVRFSISSYGPFSECPGLITALLKTIQASLGEAKTITRQVLIELRKCLIRMIQLLWNLKHSSFNNLKAVGRILLEFVREQQINLKSDKLKLLCLPYHLIFMDLLHKIMRSENDMEYVKYEKEAGELERAYIILFCSMPAPKVYKYFKGGSDKQSFFFEAGCLFLSLSPNPWQYVASIAMVEKKRLPVISVVNFLYFVHSRLPVLVDWEYFIMKMDALKSESDPEKWLLVFRSILKVMQDTSWTFEEDLLVKMYRLLSSRRFENIGALRPTMLWYSTLPVSNVFLERDGCLDMYLKFLVLYVRSRLDHSREANLMERLVPIASVKTSTIMLLKNRANVMLVMSYLFRKDFLGHFRMIFKAILDFKTSESYKIILELLLALSRCYFSLFQKLPLGIIRHALPQVISAVNEGGIGIVIVAESLRNLVDCFDNQLGNGIDDPRKLLQTVDLTCIFLKLEVVGTGSRMTYIPNTILAVLKRVLEITDTKILLSMEPKLKTELVVSLKSVIMSISFKNDDLKAKCVLLWIYLSSRLNVTAGSLTYIEWQYFADSSIRTRFELPFYTALLKYYRPVDLRYLHENLFMILMKNLPIEDNHFFSSFFVALAAQGFMHRYVTFRSGLDVTKFSEKDLRHYKQQITVKILAQLVLELKKVNPDGKFRDFLTEYIKALEKEYTFHERTTLNPGKYNVYATRIVRYLYTVVGKMLQDLPEFIILKRKLSITQILSSLNEQLESVSSTNELYLLLESEYITSLKCNKFREFETDLVNYCLNNDGFIDDDQRVSPIIALSTLISSHVSLVLFDKKFWFHFGNWFSIFTHLVLSECTYNSDEIWHIIKVLTLLTKISGTSEYPSYTYHENVSIICVYRIIERLGTYLLGFEDMVEFLESIDVLRGLDSVVELSVARDLFISISNEELDKQVRKVYSESDAVLSRVVKPEMREEMIASSRLEKNEVSKAVMEYITNFKTSVDVAANDFNTVLTQNLQFL</sequence>
<dbReference type="GeneID" id="62196706"/>
<dbReference type="OrthoDB" id="3989763at2759"/>
<keyword evidence="3" id="KW-1185">Reference proteome</keyword>
<feature type="compositionally biased region" description="Acidic residues" evidence="1">
    <location>
        <begin position="178"/>
        <end position="190"/>
    </location>
</feature>
<feature type="region of interest" description="Disordered" evidence="1">
    <location>
        <begin position="769"/>
        <end position="825"/>
    </location>
</feature>
<evidence type="ECO:0000313" key="3">
    <source>
        <dbReference type="Proteomes" id="UP000662931"/>
    </source>
</evidence>
<evidence type="ECO:0000256" key="1">
    <source>
        <dbReference type="SAM" id="MobiDB-lite"/>
    </source>
</evidence>
<feature type="region of interest" description="Disordered" evidence="1">
    <location>
        <begin position="668"/>
        <end position="709"/>
    </location>
</feature>
<feature type="compositionally biased region" description="Polar residues" evidence="1">
    <location>
        <begin position="604"/>
        <end position="614"/>
    </location>
</feature>
<feature type="region of interest" description="Disordered" evidence="1">
    <location>
        <begin position="601"/>
        <end position="623"/>
    </location>
</feature>
<dbReference type="KEGG" id="bnn:FOA43_003306"/>
<feature type="compositionally biased region" description="Basic residues" evidence="1">
    <location>
        <begin position="668"/>
        <end position="681"/>
    </location>
</feature>